<dbReference type="PROSITE" id="PS00059">
    <property type="entry name" value="ADH_ZINC"/>
    <property type="match status" value="1"/>
</dbReference>
<sequence length="341" mass="36964">MITGYAVFEAGGELRPYEYDPGPLGSHQVEIAVEYCGLCHSDLSMINNDWGVSQYPFIPGHEAVGRIAATGDLVTQFAVGDIVGLGWQSGFCHTCECCMNGDHNLCYAVEETIVGRHGGFADRVRAEASSVIAIPAAIPMEQAGPLFCAGVTTFNPLMQQQLSPTARVAVIGIGGLGHLALQFLKAWGCEVTAFTSSPDKADEARRFGAHEIINSRDSAALKEAKNRFDLIISTVNVKLEWRRYIATLKPKGKLVLLGVLLEPLDINLIGQRAVMASEVGSPGTIKTMLEFAARHDILPQTEVMPMSEINQALGYLEAGKPRYRIVLQQDFVMFAAEQHGT</sequence>
<evidence type="ECO:0000256" key="1">
    <source>
        <dbReference type="ARBA" id="ARBA00001947"/>
    </source>
</evidence>
<dbReference type="RefSeq" id="WP_416206037.1">
    <property type="nucleotide sequence ID" value="NZ_JBBKTX010000012.1"/>
</dbReference>
<proteinExistence type="inferred from homology"/>
<dbReference type="EMBL" id="JBBKTX010000012">
    <property type="protein sequence ID" value="MFK4752910.1"/>
    <property type="molecule type" value="Genomic_DNA"/>
</dbReference>
<gene>
    <name evidence="7" type="ORF">WG929_10865</name>
</gene>
<dbReference type="SUPFAM" id="SSF51735">
    <property type="entry name" value="NAD(P)-binding Rossmann-fold domains"/>
    <property type="match status" value="1"/>
</dbReference>
<comment type="caution">
    <text evidence="7">The sequence shown here is derived from an EMBL/GenBank/DDBJ whole genome shotgun (WGS) entry which is preliminary data.</text>
</comment>
<keyword evidence="2 5" id="KW-0479">Metal-binding</keyword>
<keyword evidence="4 7" id="KW-0560">Oxidoreductase</keyword>
<dbReference type="InterPro" id="IPR036291">
    <property type="entry name" value="NAD(P)-bd_dom_sf"/>
</dbReference>
<dbReference type="Pfam" id="PF00107">
    <property type="entry name" value="ADH_zinc_N"/>
    <property type="match status" value="1"/>
</dbReference>
<keyword evidence="8" id="KW-1185">Reference proteome</keyword>
<dbReference type="SUPFAM" id="SSF50129">
    <property type="entry name" value="GroES-like"/>
    <property type="match status" value="1"/>
</dbReference>
<dbReference type="PANTHER" id="PTHR42683">
    <property type="entry name" value="ALDEHYDE REDUCTASE"/>
    <property type="match status" value="1"/>
</dbReference>
<dbReference type="InterPro" id="IPR011032">
    <property type="entry name" value="GroES-like_sf"/>
</dbReference>
<dbReference type="Proteomes" id="UP001620597">
    <property type="component" value="Unassembled WGS sequence"/>
</dbReference>
<dbReference type="InterPro" id="IPR013149">
    <property type="entry name" value="ADH-like_C"/>
</dbReference>
<dbReference type="InterPro" id="IPR013154">
    <property type="entry name" value="ADH-like_N"/>
</dbReference>
<evidence type="ECO:0000259" key="6">
    <source>
        <dbReference type="SMART" id="SM00829"/>
    </source>
</evidence>
<dbReference type="InterPro" id="IPR002328">
    <property type="entry name" value="ADH_Zn_CS"/>
</dbReference>
<dbReference type="InterPro" id="IPR047109">
    <property type="entry name" value="CAD-like"/>
</dbReference>
<feature type="domain" description="Enoyl reductase (ER)" evidence="6">
    <location>
        <begin position="11"/>
        <end position="327"/>
    </location>
</feature>
<comment type="similarity">
    <text evidence="5">Belongs to the zinc-containing alcohol dehydrogenase family.</text>
</comment>
<dbReference type="InterPro" id="IPR029752">
    <property type="entry name" value="D-isomer_DH_CS1"/>
</dbReference>
<dbReference type="GO" id="GO:0016491">
    <property type="term" value="F:oxidoreductase activity"/>
    <property type="evidence" value="ECO:0007669"/>
    <property type="project" value="UniProtKB-KW"/>
</dbReference>
<accession>A0ABW8NIW9</accession>
<evidence type="ECO:0000256" key="2">
    <source>
        <dbReference type="ARBA" id="ARBA00022723"/>
    </source>
</evidence>
<dbReference type="Gene3D" id="3.90.180.10">
    <property type="entry name" value="Medium-chain alcohol dehydrogenases, catalytic domain"/>
    <property type="match status" value="1"/>
</dbReference>
<protein>
    <submittedName>
        <fullName evidence="7">NAD(P)-dependent alcohol dehydrogenase</fullName>
        <ecNumber evidence="7">1.1.-.-</ecNumber>
    </submittedName>
</protein>
<organism evidence="7 8">
    <name type="scientific">Oceanobacter antarcticus</name>
    <dbReference type="NCBI Taxonomy" id="3133425"/>
    <lineage>
        <taxon>Bacteria</taxon>
        <taxon>Pseudomonadati</taxon>
        <taxon>Pseudomonadota</taxon>
        <taxon>Gammaproteobacteria</taxon>
        <taxon>Oceanospirillales</taxon>
        <taxon>Oceanospirillaceae</taxon>
        <taxon>Oceanobacter</taxon>
    </lineage>
</organism>
<evidence type="ECO:0000256" key="3">
    <source>
        <dbReference type="ARBA" id="ARBA00022833"/>
    </source>
</evidence>
<dbReference type="InterPro" id="IPR020843">
    <property type="entry name" value="ER"/>
</dbReference>
<reference evidence="7 8" key="1">
    <citation type="submission" date="2024-03" db="EMBL/GenBank/DDBJ databases">
        <title>High-quality draft genome sequence of Oceanobacter sp. wDCs-4.</title>
        <authorList>
            <person name="Dong C."/>
        </authorList>
    </citation>
    <scope>NUCLEOTIDE SEQUENCE [LARGE SCALE GENOMIC DNA]</scope>
    <source>
        <strain evidence="8">wDCs-4</strain>
    </source>
</reference>
<dbReference type="Gene3D" id="3.40.50.720">
    <property type="entry name" value="NAD(P)-binding Rossmann-like Domain"/>
    <property type="match status" value="1"/>
</dbReference>
<evidence type="ECO:0000313" key="8">
    <source>
        <dbReference type="Proteomes" id="UP001620597"/>
    </source>
</evidence>
<evidence type="ECO:0000256" key="4">
    <source>
        <dbReference type="ARBA" id="ARBA00023002"/>
    </source>
</evidence>
<evidence type="ECO:0000256" key="5">
    <source>
        <dbReference type="RuleBase" id="RU361277"/>
    </source>
</evidence>
<dbReference type="PROSITE" id="PS00065">
    <property type="entry name" value="D_2_HYDROXYACID_DH_1"/>
    <property type="match status" value="1"/>
</dbReference>
<dbReference type="Pfam" id="PF08240">
    <property type="entry name" value="ADH_N"/>
    <property type="match status" value="1"/>
</dbReference>
<keyword evidence="3 5" id="KW-0862">Zinc</keyword>
<dbReference type="CDD" id="cd05283">
    <property type="entry name" value="CAD1"/>
    <property type="match status" value="1"/>
</dbReference>
<name>A0ABW8NIW9_9GAMM</name>
<dbReference type="EC" id="1.1.-.-" evidence="7"/>
<evidence type="ECO:0000313" key="7">
    <source>
        <dbReference type="EMBL" id="MFK4752910.1"/>
    </source>
</evidence>
<dbReference type="SMART" id="SM00829">
    <property type="entry name" value="PKS_ER"/>
    <property type="match status" value="1"/>
</dbReference>
<comment type="cofactor">
    <cofactor evidence="1 5">
        <name>Zn(2+)</name>
        <dbReference type="ChEBI" id="CHEBI:29105"/>
    </cofactor>
</comment>